<protein>
    <submittedName>
        <fullName evidence="1">Uncharacterized protein</fullName>
    </submittedName>
</protein>
<reference evidence="1" key="1">
    <citation type="submission" date="2018-10" db="EMBL/GenBank/DDBJ databases">
        <title>Hidden diversity of soil giant viruses.</title>
        <authorList>
            <person name="Schulz F."/>
            <person name="Alteio L."/>
            <person name="Goudeau D."/>
            <person name="Ryan E.M."/>
            <person name="Malmstrom R.R."/>
            <person name="Blanchard J."/>
            <person name="Woyke T."/>
        </authorList>
    </citation>
    <scope>NUCLEOTIDE SEQUENCE</scope>
    <source>
        <strain evidence="1">HYV1</strain>
    </source>
</reference>
<accession>A0A3G5ADZ2</accession>
<gene>
    <name evidence="1" type="ORF">Hyperionvirus27_11</name>
</gene>
<dbReference type="EMBL" id="MK072409">
    <property type="protein sequence ID" value="AYV84491.1"/>
    <property type="molecule type" value="Genomic_DNA"/>
</dbReference>
<sequence length="33" mass="3633">MGAVFWITSIVRLSDGTLIGAWEIREGGIRLSK</sequence>
<evidence type="ECO:0000313" key="1">
    <source>
        <dbReference type="EMBL" id="AYV84491.1"/>
    </source>
</evidence>
<proteinExistence type="predicted"/>
<organism evidence="1">
    <name type="scientific">Hyperionvirus sp</name>
    <dbReference type="NCBI Taxonomy" id="2487770"/>
    <lineage>
        <taxon>Viruses</taxon>
        <taxon>Varidnaviria</taxon>
        <taxon>Bamfordvirae</taxon>
        <taxon>Nucleocytoviricota</taxon>
        <taxon>Megaviricetes</taxon>
        <taxon>Imitervirales</taxon>
        <taxon>Mimiviridae</taxon>
        <taxon>Klosneuvirinae</taxon>
    </lineage>
</organism>
<name>A0A3G5ADZ2_9VIRU</name>